<name>A0A438CTA0_VITVI</name>
<comment type="caution">
    <text evidence="9">The sequence shown here is derived from an EMBL/GenBank/DDBJ whole genome shotgun (WGS) entry which is preliminary data.</text>
</comment>
<dbReference type="PROSITE" id="PS50089">
    <property type="entry name" value="ZF_RING_2"/>
    <property type="match status" value="1"/>
</dbReference>
<evidence type="ECO:0000256" key="5">
    <source>
        <dbReference type="SAM" id="Coils"/>
    </source>
</evidence>
<feature type="chain" id="PRO_5019381399" evidence="7">
    <location>
        <begin position="33"/>
        <end position="514"/>
    </location>
</feature>
<organism evidence="9 10">
    <name type="scientific">Vitis vinifera</name>
    <name type="common">Grape</name>
    <dbReference type="NCBI Taxonomy" id="29760"/>
    <lineage>
        <taxon>Eukaryota</taxon>
        <taxon>Viridiplantae</taxon>
        <taxon>Streptophyta</taxon>
        <taxon>Embryophyta</taxon>
        <taxon>Tracheophyta</taxon>
        <taxon>Spermatophyta</taxon>
        <taxon>Magnoliopsida</taxon>
        <taxon>eudicotyledons</taxon>
        <taxon>Gunneridae</taxon>
        <taxon>Pentapetalae</taxon>
        <taxon>rosids</taxon>
        <taxon>Vitales</taxon>
        <taxon>Vitaceae</taxon>
        <taxon>Viteae</taxon>
        <taxon>Vitis</taxon>
    </lineage>
</organism>
<evidence type="ECO:0000256" key="1">
    <source>
        <dbReference type="ARBA" id="ARBA00022723"/>
    </source>
</evidence>
<dbReference type="PANTHER" id="PTHR42647:SF6">
    <property type="entry name" value="RING-TYPE DOMAIN-CONTAINING PROTEIN"/>
    <property type="match status" value="1"/>
</dbReference>
<evidence type="ECO:0000256" key="4">
    <source>
        <dbReference type="PROSITE-ProRule" id="PRU00175"/>
    </source>
</evidence>
<protein>
    <submittedName>
        <fullName evidence="9">Putative BOI-related E3 ubiquitin-protein ligase 3</fullName>
    </submittedName>
</protein>
<evidence type="ECO:0000313" key="10">
    <source>
        <dbReference type="Proteomes" id="UP000288805"/>
    </source>
</evidence>
<dbReference type="GO" id="GO:0008270">
    <property type="term" value="F:zinc ion binding"/>
    <property type="evidence" value="ECO:0007669"/>
    <property type="project" value="UniProtKB-KW"/>
</dbReference>
<dbReference type="EMBL" id="QGNW01002010">
    <property type="protein sequence ID" value="RVW26429.1"/>
    <property type="molecule type" value="Genomic_DNA"/>
</dbReference>
<evidence type="ECO:0000259" key="8">
    <source>
        <dbReference type="PROSITE" id="PS50089"/>
    </source>
</evidence>
<evidence type="ECO:0000256" key="3">
    <source>
        <dbReference type="ARBA" id="ARBA00022833"/>
    </source>
</evidence>
<dbReference type="FunFam" id="1.10.1170.10:FF:000002">
    <property type="entry name" value="Baculoviral IAP repeat containing 7"/>
    <property type="match status" value="1"/>
</dbReference>
<dbReference type="Gene3D" id="1.10.1170.10">
    <property type="entry name" value="Inhibitor Of Apoptosis Protein (2mihbC-IAP-1), Chain A"/>
    <property type="match status" value="1"/>
</dbReference>
<keyword evidence="2 4" id="KW-0863">Zinc-finger</keyword>
<keyword evidence="1" id="KW-0479">Metal-binding</keyword>
<feature type="coiled-coil region" evidence="5">
    <location>
        <begin position="364"/>
        <end position="391"/>
    </location>
</feature>
<keyword evidence="3" id="KW-0862">Zinc</keyword>
<keyword evidence="5" id="KW-0175">Coiled coil</keyword>
<dbReference type="InterPro" id="IPR001841">
    <property type="entry name" value="Znf_RING"/>
</dbReference>
<dbReference type="Proteomes" id="UP000288805">
    <property type="component" value="Unassembled WGS sequence"/>
</dbReference>
<keyword evidence="7" id="KW-0732">Signal</keyword>
<sequence length="514" mass="57162">MGGPWMEWDSPIRRLRSMPISLFLCFLINARGHRGGAGPAGYGYWELGADDSRPVNPSPMTYSPIPFPEGDWIPTDSRFPHHLYPPPHGHTHQRGLLLSDADGEMMKWTASISEAGDYETKQNPLPCFLKLSQKGGWVTGVAYSVEAGISPRKEEEQETRQQLGIAAMAVQAQYPSSNAFCIRSNPLEEIQQLQNMNGTPFGGYQNYGIAGQHILNGTVFSEPESDLTCNASGSRKRTRENQMVATLKTHQLHYQHQLLPTPSPPNLPAAPTATAATSASPLHMFPELPNNRLHDDGAGTSASGTSSLSSIPQQLYSYLCTHNLDLDTFIRHQNQKLRLIVEETRKKHCRSLLSIIEQQSLKRLEEKEIELENVSRVNVHLQEKVKQISEENQMWFNAAKNSEARVSSLRSSLEQMLVQNAGQQAIEGFGETEGVAEDAESCCNTETEEAETRVRRVNAELKQRKTCKCCGGADISVLLLPCRHLCVCKDCEMRVESCPICNSVKNATLRVFMS</sequence>
<evidence type="ECO:0000256" key="7">
    <source>
        <dbReference type="SAM" id="SignalP"/>
    </source>
</evidence>
<reference evidence="9 10" key="1">
    <citation type="journal article" date="2018" name="PLoS Genet.">
        <title>Population sequencing reveals clonal diversity and ancestral inbreeding in the grapevine cultivar Chardonnay.</title>
        <authorList>
            <person name="Roach M.J."/>
            <person name="Johnson D.L."/>
            <person name="Bohlmann J."/>
            <person name="van Vuuren H.J."/>
            <person name="Jones S.J."/>
            <person name="Pretorius I.S."/>
            <person name="Schmidt S.A."/>
            <person name="Borneman A.R."/>
        </authorList>
    </citation>
    <scope>NUCLEOTIDE SEQUENCE [LARGE SCALE GENOMIC DNA]</scope>
    <source>
        <strain evidence="10">cv. Chardonnay</strain>
        <tissue evidence="9">Leaf</tissue>
    </source>
</reference>
<dbReference type="AlphaFoldDB" id="A0A438CTA0"/>
<feature type="region of interest" description="Disordered" evidence="6">
    <location>
        <begin position="287"/>
        <end position="306"/>
    </location>
</feature>
<dbReference type="PANTHER" id="PTHR42647">
    <property type="entry name" value="SBP (S-RIBONUCLEASE BINDING PROTEIN) FAMILY PROTEIN"/>
    <property type="match status" value="1"/>
</dbReference>
<evidence type="ECO:0000256" key="2">
    <source>
        <dbReference type="ARBA" id="ARBA00022771"/>
    </source>
</evidence>
<feature type="signal peptide" evidence="7">
    <location>
        <begin position="1"/>
        <end position="32"/>
    </location>
</feature>
<dbReference type="FunFam" id="3.30.40.10:FF:000239">
    <property type="entry name" value="probable BOI-related E3 ubiquitin-protein ligase 2"/>
    <property type="match status" value="1"/>
</dbReference>
<feature type="domain" description="RING-type" evidence="8">
    <location>
        <begin position="467"/>
        <end position="502"/>
    </location>
</feature>
<dbReference type="Pfam" id="PF13920">
    <property type="entry name" value="zf-C3HC4_3"/>
    <property type="match status" value="1"/>
</dbReference>
<dbReference type="Gene3D" id="1.10.533.10">
    <property type="entry name" value="Death Domain, Fas"/>
    <property type="match status" value="1"/>
</dbReference>
<accession>A0A438CTA0</accession>
<evidence type="ECO:0000313" key="9">
    <source>
        <dbReference type="EMBL" id="RVW26429.1"/>
    </source>
</evidence>
<gene>
    <name evidence="9" type="primary">BRG3_6</name>
    <name evidence="9" type="ORF">CK203_086121</name>
</gene>
<proteinExistence type="predicted"/>
<evidence type="ECO:0000256" key="6">
    <source>
        <dbReference type="SAM" id="MobiDB-lite"/>
    </source>
</evidence>
<dbReference type="InterPro" id="IPR011029">
    <property type="entry name" value="DEATH-like_dom_sf"/>
</dbReference>